<dbReference type="PANTHER" id="PTHR46529:SF1">
    <property type="entry name" value="TRNA WYBUTOSINE-SYNTHESIZING PROTEIN 4"/>
    <property type="match status" value="1"/>
</dbReference>
<dbReference type="AlphaFoldDB" id="A0A7R8WJJ0"/>
<keyword evidence="9" id="KW-0949">S-adenosyl-L-methionine</keyword>
<evidence type="ECO:0000256" key="3">
    <source>
        <dbReference type="ARBA" id="ARBA00010703"/>
    </source>
</evidence>
<evidence type="ECO:0000256" key="14">
    <source>
        <dbReference type="SAM" id="MobiDB-lite"/>
    </source>
</evidence>
<comment type="similarity">
    <text evidence="3">Belongs to the methyltransferase superfamily. LCMT family.</text>
</comment>
<comment type="catalytic activity">
    <reaction evidence="13">
        <text>7-[(3S)-(3-amino-3-methoxycarbonyl)propyl]wyosine(37) in tRNA(Phe) + S-adenosyl-L-methionine + CO2 = wybutosine(37) in tRNA(Phe) + S-adenosyl-L-homocysteine + 2 H(+)</text>
        <dbReference type="Rhea" id="RHEA:37119"/>
        <dbReference type="Rhea" id="RHEA-COMP:11844"/>
        <dbReference type="Rhea" id="RHEA-COMP:11847"/>
        <dbReference type="ChEBI" id="CHEBI:15378"/>
        <dbReference type="ChEBI" id="CHEBI:16526"/>
        <dbReference type="ChEBI" id="CHEBI:57856"/>
        <dbReference type="ChEBI" id="CHEBI:59789"/>
        <dbReference type="ChEBI" id="CHEBI:73544"/>
        <dbReference type="ChEBI" id="CHEBI:74275"/>
        <dbReference type="EC" id="2.3.1.231"/>
    </reaction>
</comment>
<dbReference type="EMBL" id="OB663767">
    <property type="protein sequence ID" value="CAD7231676.1"/>
    <property type="molecule type" value="Genomic_DNA"/>
</dbReference>
<feature type="compositionally biased region" description="Polar residues" evidence="14">
    <location>
        <begin position="605"/>
        <end position="621"/>
    </location>
</feature>
<evidence type="ECO:0000256" key="5">
    <source>
        <dbReference type="ARBA" id="ARBA00012779"/>
    </source>
</evidence>
<dbReference type="Pfam" id="PF04072">
    <property type="entry name" value="LCM"/>
    <property type="match status" value="1"/>
</dbReference>
<dbReference type="EC" id="2.3.1.231" evidence="4"/>
<evidence type="ECO:0000256" key="13">
    <source>
        <dbReference type="ARBA" id="ARBA00049250"/>
    </source>
</evidence>
<evidence type="ECO:0000256" key="8">
    <source>
        <dbReference type="ARBA" id="ARBA00022679"/>
    </source>
</evidence>
<dbReference type="OrthoDB" id="203237at2759"/>
<protein>
    <recommendedName>
        <fullName evidence="6">tRNA wybutosine-synthesizing protein 4</fullName>
        <ecNumber evidence="5">2.1.1.290</ecNumber>
        <ecNumber evidence="4">2.3.1.231</ecNumber>
    </recommendedName>
    <alternativeName>
        <fullName evidence="12">tRNA(Phe) (7-(3-amino-3-(methoxycarbonyl)propyl)wyosine(37)-N)-methoxycarbonyltransferase</fullName>
    </alternativeName>
    <alternativeName>
        <fullName evidence="11">tRNA(Phe) (7-(3-amino-3-carboxypropyl)wyosine(37)-O)-methyltransferase</fullName>
    </alternativeName>
</protein>
<dbReference type="PANTHER" id="PTHR46529">
    <property type="entry name" value="TRNA WYBUTOSINE-SYNTHESIZING PROTEIN 4"/>
    <property type="match status" value="1"/>
</dbReference>
<dbReference type="Gene3D" id="2.120.10.80">
    <property type="entry name" value="Kelch-type beta propeller"/>
    <property type="match status" value="1"/>
</dbReference>
<dbReference type="SUPFAM" id="SSF117281">
    <property type="entry name" value="Kelch motif"/>
    <property type="match status" value="1"/>
</dbReference>
<comment type="catalytic activity">
    <reaction evidence="1">
        <text>7-[(3S)-3-amino-3-carboxypropyl]wyosine(37) in tRNA(Phe) + S-adenosyl-L-methionine = 7-[(3S)-(3-amino-3-methoxycarbonyl)propyl]wyosine(37) in tRNA(Phe) + S-adenosyl-L-homocysteine</text>
        <dbReference type="Rhea" id="RHEA:36903"/>
        <dbReference type="Rhea" id="RHEA-COMP:10379"/>
        <dbReference type="Rhea" id="RHEA-COMP:11844"/>
        <dbReference type="ChEBI" id="CHEBI:57856"/>
        <dbReference type="ChEBI" id="CHEBI:59789"/>
        <dbReference type="ChEBI" id="CHEBI:73543"/>
        <dbReference type="ChEBI" id="CHEBI:74275"/>
        <dbReference type="EC" id="2.1.1.290"/>
    </reaction>
</comment>
<organism evidence="15">
    <name type="scientific">Cyprideis torosa</name>
    <dbReference type="NCBI Taxonomy" id="163714"/>
    <lineage>
        <taxon>Eukaryota</taxon>
        <taxon>Metazoa</taxon>
        <taxon>Ecdysozoa</taxon>
        <taxon>Arthropoda</taxon>
        <taxon>Crustacea</taxon>
        <taxon>Oligostraca</taxon>
        <taxon>Ostracoda</taxon>
        <taxon>Podocopa</taxon>
        <taxon>Podocopida</taxon>
        <taxon>Cytherocopina</taxon>
        <taxon>Cytheroidea</taxon>
        <taxon>Cytherideidae</taxon>
        <taxon>Cyprideis</taxon>
    </lineage>
</organism>
<dbReference type="UniPathway" id="UPA00375"/>
<evidence type="ECO:0000256" key="12">
    <source>
        <dbReference type="ARBA" id="ARBA00030847"/>
    </source>
</evidence>
<dbReference type="Pfam" id="PF24681">
    <property type="entry name" value="Kelch_KLHDC2_KLHL20_DRC7"/>
    <property type="match status" value="1"/>
</dbReference>
<dbReference type="GO" id="GO:0008175">
    <property type="term" value="F:tRNA methyltransferase activity"/>
    <property type="evidence" value="ECO:0007669"/>
    <property type="project" value="TreeGrafter"/>
</dbReference>
<evidence type="ECO:0000256" key="1">
    <source>
        <dbReference type="ARBA" id="ARBA00001806"/>
    </source>
</evidence>
<dbReference type="InterPro" id="IPR015915">
    <property type="entry name" value="Kelch-typ_b-propeller"/>
</dbReference>
<dbReference type="EC" id="2.1.1.290" evidence="5"/>
<evidence type="ECO:0000256" key="6">
    <source>
        <dbReference type="ARBA" id="ARBA00018045"/>
    </source>
</evidence>
<evidence type="ECO:0000313" key="15">
    <source>
        <dbReference type="EMBL" id="CAD7231676.1"/>
    </source>
</evidence>
<evidence type="ECO:0000256" key="4">
    <source>
        <dbReference type="ARBA" id="ARBA00012155"/>
    </source>
</evidence>
<dbReference type="GO" id="GO:0030488">
    <property type="term" value="P:tRNA methylation"/>
    <property type="evidence" value="ECO:0007669"/>
    <property type="project" value="TreeGrafter"/>
</dbReference>
<name>A0A7R8WJJ0_9CRUS</name>
<keyword evidence="8" id="KW-0808">Transferase</keyword>
<evidence type="ECO:0000256" key="7">
    <source>
        <dbReference type="ARBA" id="ARBA00022603"/>
    </source>
</evidence>
<feature type="region of interest" description="Disordered" evidence="14">
    <location>
        <begin position="579"/>
        <end position="630"/>
    </location>
</feature>
<evidence type="ECO:0000256" key="10">
    <source>
        <dbReference type="ARBA" id="ARBA00022694"/>
    </source>
</evidence>
<keyword evidence="10" id="KW-0819">tRNA processing</keyword>
<sequence length="924" mass="99480">MAAAKNVATNFTLPSSSSLDGRVAWSAAPAVGTTAPPSLPTLPLLTDGSVKFSGLLWNLVEFGGPMFVEFHLKAVVTLILFALRRRRKACSNDACAMSKLSTAHRGYTDDPYIHRFVVSPFSTPAEAEPTPRRRSSSHRRCPLIHQAYATRMAAVEWGIKLWLKHVQDPSADRPMQVLSLGAGSDTLPLRIGNMTSKAHTIRVIDVDFPDIVKAKKEVMEGLLREHSSESMSEVAYSTVGCDMRETEDFIKKLQGEIERGFLSPELPTLLLAECSTTYLPLKSSTRLFDSLFGVFPHCVLILYEQLGFTDSFGRIMVRHFDSLGAPLGGKGRAPGEDTIHTLSDQEKRLQKTGRAVLSMTMSSFYHRILPRDEKLRWAFLEPFDEFEELALVNSHYGISFCSNLPQPNPFWSALSAAMPIPSPGTPPSLDVDAPEGGGEAAAAAVQSDKDESSLFVLPAASVSLSGRPCLPRYKFAWAQSETSGVLVIGGVGSDTAMASSSARTGGALWIDLTNPESSAPKVMPVLWDEEIASEEANDALFDGDDYLSDVLGKLTGDLRSIEADWERLKGDLLSCIGAGSSQPSVSGERETGAGGLSNGGFPTDASHSSTANGVVNGTANGRASPPVSPPIPVKKDPLARVNGSLCCVAPNTFVLTGGRLSPGTLAIPATVHLSVTSQAVIAKCIMDHDEDDDGPRVYRHSSCYVDKDGGQIIVFGGIDDNGQSNFSTWVFSLATHKWRRLHCASPPPARHSHSMTYVGGSCVVCAGGVAADGRALGDVWCLDINTWQWSELGRSLLVPPRFSHSALSRQDLPGDVREIWIVGGVSTLATVGPLTPGITQLKIRIGKESGKWRCVRRKTWRLEDTSQDIPPILLYNNACVFCPSMTNEPGDASTTVQFKSFGGGGNCFSFGTHINQSLNITLND</sequence>
<dbReference type="InterPro" id="IPR007213">
    <property type="entry name" value="Ppm1/Ppm2/Tcmp"/>
</dbReference>
<dbReference type="GO" id="GO:0031591">
    <property type="term" value="P:wybutosine biosynthetic process"/>
    <property type="evidence" value="ECO:0007669"/>
    <property type="project" value="TreeGrafter"/>
</dbReference>
<gene>
    <name evidence="15" type="ORF">CTOB1V02_LOCUS9521</name>
</gene>
<dbReference type="Gene3D" id="3.40.50.150">
    <property type="entry name" value="Vaccinia Virus protein VP39"/>
    <property type="match status" value="1"/>
</dbReference>
<keyword evidence="7" id="KW-0489">Methyltransferase</keyword>
<evidence type="ECO:0000256" key="9">
    <source>
        <dbReference type="ARBA" id="ARBA00022691"/>
    </source>
</evidence>
<evidence type="ECO:0000256" key="2">
    <source>
        <dbReference type="ARBA" id="ARBA00004797"/>
    </source>
</evidence>
<dbReference type="SUPFAM" id="SSF53335">
    <property type="entry name" value="S-adenosyl-L-methionine-dependent methyltransferases"/>
    <property type="match status" value="1"/>
</dbReference>
<comment type="pathway">
    <text evidence="2">tRNA modification; wybutosine-tRNA(Phe) biosynthesis.</text>
</comment>
<evidence type="ECO:0000256" key="11">
    <source>
        <dbReference type="ARBA" id="ARBA00029750"/>
    </source>
</evidence>
<reference evidence="15" key="1">
    <citation type="submission" date="2020-11" db="EMBL/GenBank/DDBJ databases">
        <authorList>
            <person name="Tran Van P."/>
        </authorList>
    </citation>
    <scope>NUCLEOTIDE SEQUENCE</scope>
</reference>
<proteinExistence type="inferred from homology"/>
<accession>A0A7R8WJJ0</accession>
<dbReference type="InterPro" id="IPR029063">
    <property type="entry name" value="SAM-dependent_MTases_sf"/>
</dbReference>